<dbReference type="EMBL" id="BMVW01000001">
    <property type="protein sequence ID" value="GGY94290.1"/>
    <property type="molecule type" value="Genomic_DNA"/>
</dbReference>
<protein>
    <submittedName>
        <fullName evidence="1">Uncharacterized protein</fullName>
    </submittedName>
</protein>
<accession>A0A918UE41</accession>
<sequence>MIVRSTFRERLGAVVYDYGGGHLLRPAGDGEPGRLPRPAGHAAAVEVHHLTTEQFREGLARMEAAARREALGEPRPVLERYDVAVFSRSWAPPVGGCKRCRPVAPSQEHSAARSTTVP</sequence>
<evidence type="ECO:0000313" key="2">
    <source>
        <dbReference type="Proteomes" id="UP000622166"/>
    </source>
</evidence>
<reference evidence="1" key="2">
    <citation type="submission" date="2020-09" db="EMBL/GenBank/DDBJ databases">
        <authorList>
            <person name="Sun Q."/>
            <person name="Ohkuma M."/>
        </authorList>
    </citation>
    <scope>NUCLEOTIDE SEQUENCE</scope>
    <source>
        <strain evidence="1">JCM 4815</strain>
    </source>
</reference>
<proteinExistence type="predicted"/>
<evidence type="ECO:0000313" key="1">
    <source>
        <dbReference type="EMBL" id="GGY94290.1"/>
    </source>
</evidence>
<gene>
    <name evidence="1" type="ORF">GCM10010365_11230</name>
</gene>
<dbReference type="Proteomes" id="UP000622166">
    <property type="component" value="Unassembled WGS sequence"/>
</dbReference>
<organism evidence="1 2">
    <name type="scientific">Streptomyces poonensis</name>
    <dbReference type="NCBI Taxonomy" id="68255"/>
    <lineage>
        <taxon>Bacteria</taxon>
        <taxon>Bacillati</taxon>
        <taxon>Actinomycetota</taxon>
        <taxon>Actinomycetes</taxon>
        <taxon>Kitasatosporales</taxon>
        <taxon>Streptomycetaceae</taxon>
        <taxon>Streptomyces</taxon>
    </lineage>
</organism>
<reference evidence="1" key="1">
    <citation type="journal article" date="2014" name="Int. J. Syst. Evol. Microbiol.">
        <title>Complete genome sequence of Corynebacterium casei LMG S-19264T (=DSM 44701T), isolated from a smear-ripened cheese.</title>
        <authorList>
            <consortium name="US DOE Joint Genome Institute (JGI-PGF)"/>
            <person name="Walter F."/>
            <person name="Albersmeier A."/>
            <person name="Kalinowski J."/>
            <person name="Ruckert C."/>
        </authorList>
    </citation>
    <scope>NUCLEOTIDE SEQUENCE</scope>
    <source>
        <strain evidence="1">JCM 4815</strain>
    </source>
</reference>
<keyword evidence="2" id="KW-1185">Reference proteome</keyword>
<dbReference type="AlphaFoldDB" id="A0A918UE41"/>
<comment type="caution">
    <text evidence="1">The sequence shown here is derived from an EMBL/GenBank/DDBJ whole genome shotgun (WGS) entry which is preliminary data.</text>
</comment>
<name>A0A918UE41_9ACTN</name>